<evidence type="ECO:0000313" key="3">
    <source>
        <dbReference type="Proteomes" id="UP000053676"/>
    </source>
</evidence>
<keyword evidence="3" id="KW-1185">Reference proteome</keyword>
<name>W2TSP7_NECAM</name>
<sequence length="98" mass="10657">MSVGREPLHQHTCPLRTRSASGHVEEPPSPPLEPMFAGPSWKSSPGGNFFRYDRDSGTVVTIQFLNVLDKSAPDAADLGTDSSTLQNMLHDGSLIEHK</sequence>
<dbReference type="Proteomes" id="UP000053676">
    <property type="component" value="Unassembled WGS sequence"/>
</dbReference>
<accession>W2TSP7</accession>
<dbReference type="AlphaFoldDB" id="W2TSP7"/>
<feature type="region of interest" description="Disordered" evidence="1">
    <location>
        <begin position="1"/>
        <end position="40"/>
    </location>
</feature>
<protein>
    <submittedName>
        <fullName evidence="2">Uncharacterized protein</fullName>
    </submittedName>
</protein>
<evidence type="ECO:0000256" key="1">
    <source>
        <dbReference type="SAM" id="MobiDB-lite"/>
    </source>
</evidence>
<organism evidence="2 3">
    <name type="scientific">Necator americanus</name>
    <name type="common">Human hookworm</name>
    <dbReference type="NCBI Taxonomy" id="51031"/>
    <lineage>
        <taxon>Eukaryota</taxon>
        <taxon>Metazoa</taxon>
        <taxon>Ecdysozoa</taxon>
        <taxon>Nematoda</taxon>
        <taxon>Chromadorea</taxon>
        <taxon>Rhabditida</taxon>
        <taxon>Rhabditina</taxon>
        <taxon>Rhabditomorpha</taxon>
        <taxon>Strongyloidea</taxon>
        <taxon>Ancylostomatidae</taxon>
        <taxon>Bunostominae</taxon>
        <taxon>Necator</taxon>
    </lineage>
</organism>
<proteinExistence type="predicted"/>
<gene>
    <name evidence="2" type="ORF">NECAME_17041</name>
</gene>
<evidence type="ECO:0000313" key="2">
    <source>
        <dbReference type="EMBL" id="ETN84689.1"/>
    </source>
</evidence>
<dbReference type="KEGG" id="nai:NECAME_17041"/>
<reference evidence="3" key="1">
    <citation type="journal article" date="2014" name="Nat. Genet.">
        <title>Genome of the human hookworm Necator americanus.</title>
        <authorList>
            <person name="Tang Y.T."/>
            <person name="Gao X."/>
            <person name="Rosa B.A."/>
            <person name="Abubucker S."/>
            <person name="Hallsworth-Pepin K."/>
            <person name="Martin J."/>
            <person name="Tyagi R."/>
            <person name="Heizer E."/>
            <person name="Zhang X."/>
            <person name="Bhonagiri-Palsikar V."/>
            <person name="Minx P."/>
            <person name="Warren W.C."/>
            <person name="Wang Q."/>
            <person name="Zhan B."/>
            <person name="Hotez P.J."/>
            <person name="Sternberg P.W."/>
            <person name="Dougall A."/>
            <person name="Gaze S.T."/>
            <person name="Mulvenna J."/>
            <person name="Sotillo J."/>
            <person name="Ranganathan S."/>
            <person name="Rabelo E.M."/>
            <person name="Wilson R.K."/>
            <person name="Felgner P.L."/>
            <person name="Bethony J."/>
            <person name="Hawdon J.M."/>
            <person name="Gasser R.B."/>
            <person name="Loukas A."/>
            <person name="Mitreva M."/>
        </authorList>
    </citation>
    <scope>NUCLEOTIDE SEQUENCE [LARGE SCALE GENOMIC DNA]</scope>
</reference>
<dbReference type="EMBL" id="KI657886">
    <property type="protein sequence ID" value="ETN84689.1"/>
    <property type="molecule type" value="Genomic_DNA"/>
</dbReference>